<feature type="domain" description="4Fe-4S ferredoxin-type" evidence="10">
    <location>
        <begin position="4"/>
        <end position="33"/>
    </location>
</feature>
<dbReference type="Pfam" id="PF12800">
    <property type="entry name" value="Fer4_4"/>
    <property type="match status" value="1"/>
</dbReference>
<proteinExistence type="predicted"/>
<dbReference type="SUPFAM" id="SSF54862">
    <property type="entry name" value="4Fe-4S ferredoxins"/>
    <property type="match status" value="1"/>
</dbReference>
<dbReference type="InterPro" id="IPR017896">
    <property type="entry name" value="4Fe4S_Fe-S-bd"/>
</dbReference>
<dbReference type="FunFam" id="3.30.70.20:FF:000003">
    <property type="entry name" value="Dimethyl sulfoxide reductase subunit B"/>
    <property type="match status" value="1"/>
</dbReference>
<keyword evidence="12" id="KW-1185">Reference proteome</keyword>
<evidence type="ECO:0000256" key="2">
    <source>
        <dbReference type="ARBA" id="ARBA00003584"/>
    </source>
</evidence>
<evidence type="ECO:0000256" key="5">
    <source>
        <dbReference type="ARBA" id="ARBA00022723"/>
    </source>
</evidence>
<keyword evidence="6" id="KW-0677">Repeat</keyword>
<dbReference type="GO" id="GO:0045333">
    <property type="term" value="P:cellular respiration"/>
    <property type="evidence" value="ECO:0007669"/>
    <property type="project" value="UniProtKB-ARBA"/>
</dbReference>
<sequence>MKQYGFYVDTTRCTGCKTCTVACKDKNDSPLDVSFRRVYEYGSGEWIEENGTWKQNVSGYYVSLSCNHCANPACVKACPTGAMHKRKEDGLVLVDQERCVGCQYCTMACPYGAPQYDSEKKHMSKCDGCIDRINQGLKPTCVEACPLRAIDFAPIEELKSKYSGTAELAPLPKATMTSPSIIIKTNVHARPSGDRSGSIQNKREV</sequence>
<dbReference type="InterPro" id="IPR014297">
    <property type="entry name" value="DMSO_DmsB"/>
</dbReference>
<dbReference type="GO" id="GO:0046872">
    <property type="term" value="F:metal ion binding"/>
    <property type="evidence" value="ECO:0007669"/>
    <property type="project" value="UniProtKB-KW"/>
</dbReference>
<comment type="cofactor">
    <cofactor evidence="1">
        <name>[4Fe-4S] cluster</name>
        <dbReference type="ChEBI" id="CHEBI:49883"/>
    </cofactor>
</comment>
<keyword evidence="7" id="KW-0249">Electron transport</keyword>
<keyword evidence="8" id="KW-0408">Iron</keyword>
<dbReference type="RefSeq" id="WP_120029906.1">
    <property type="nucleotide sequence ID" value="NZ_QVMU01000003.1"/>
</dbReference>
<dbReference type="AlphaFoldDB" id="A0A3A6QM30"/>
<evidence type="ECO:0000256" key="8">
    <source>
        <dbReference type="ARBA" id="ARBA00023004"/>
    </source>
</evidence>
<evidence type="ECO:0000256" key="7">
    <source>
        <dbReference type="ARBA" id="ARBA00022982"/>
    </source>
</evidence>
<evidence type="ECO:0000256" key="9">
    <source>
        <dbReference type="ARBA" id="ARBA00023014"/>
    </source>
</evidence>
<dbReference type="Proteomes" id="UP000273252">
    <property type="component" value="Unassembled WGS sequence"/>
</dbReference>
<feature type="domain" description="4Fe-4S ferredoxin-type" evidence="10">
    <location>
        <begin position="90"/>
        <end position="119"/>
    </location>
</feature>
<gene>
    <name evidence="11" type="primary">dmsB</name>
    <name evidence="11" type="ORF">DZ860_05395</name>
</gene>
<protein>
    <submittedName>
        <fullName evidence="11">Dimethylsulfoxide reductase subunit B</fullName>
    </submittedName>
</protein>
<dbReference type="Pfam" id="PF13247">
    <property type="entry name" value="Fer4_11"/>
    <property type="match status" value="1"/>
</dbReference>
<dbReference type="PANTHER" id="PTHR43177">
    <property type="entry name" value="PROTEIN NRFC"/>
    <property type="match status" value="1"/>
</dbReference>
<dbReference type="EMBL" id="QVMU01000003">
    <property type="protein sequence ID" value="RJX73665.1"/>
    <property type="molecule type" value="Genomic_DNA"/>
</dbReference>
<dbReference type="CDD" id="cd16371">
    <property type="entry name" value="DMSOR_beta_like"/>
    <property type="match status" value="1"/>
</dbReference>
<reference evidence="11 12" key="1">
    <citation type="submission" date="2018-08" db="EMBL/GenBank/DDBJ databases">
        <title>Vibrio isolated from the Eastern China Marginal Seas.</title>
        <authorList>
            <person name="Li Y."/>
        </authorList>
    </citation>
    <scope>NUCLEOTIDE SEQUENCE [LARGE SCALE GENOMIC DNA]</scope>
    <source>
        <strain evidence="11 12">BEI233</strain>
    </source>
</reference>
<comment type="caution">
    <text evidence="11">The sequence shown here is derived from an EMBL/GenBank/DDBJ whole genome shotgun (WGS) entry which is preliminary data.</text>
</comment>
<accession>A0A3A6QM30</accession>
<keyword evidence="4" id="KW-0004">4Fe-4S</keyword>
<dbReference type="PANTHER" id="PTHR43177:SF5">
    <property type="entry name" value="ANAEROBIC DIMETHYL SULFOXIDE REDUCTASE CHAIN B-RELATED"/>
    <property type="match status" value="1"/>
</dbReference>
<dbReference type="NCBIfam" id="TIGR02951">
    <property type="entry name" value="DMSO_dmsB"/>
    <property type="match status" value="1"/>
</dbReference>
<dbReference type="OrthoDB" id="9779457at2"/>
<name>A0A3A6QM30_9VIBR</name>
<keyword evidence="3" id="KW-0813">Transport</keyword>
<dbReference type="InterPro" id="IPR017900">
    <property type="entry name" value="4Fe4S_Fe_S_CS"/>
</dbReference>
<dbReference type="Gene3D" id="3.30.70.20">
    <property type="match status" value="2"/>
</dbReference>
<feature type="domain" description="4Fe-4S ferredoxin-type" evidence="10">
    <location>
        <begin position="58"/>
        <end position="88"/>
    </location>
</feature>
<comment type="function">
    <text evidence="2">Electron transfer subunit of the terminal reductase during anaerobic growth on various sulfoxide and N-oxide compounds.</text>
</comment>
<evidence type="ECO:0000259" key="10">
    <source>
        <dbReference type="PROSITE" id="PS51379"/>
    </source>
</evidence>
<evidence type="ECO:0000256" key="6">
    <source>
        <dbReference type="ARBA" id="ARBA00022737"/>
    </source>
</evidence>
<keyword evidence="9" id="KW-0411">Iron-sulfur</keyword>
<keyword evidence="5" id="KW-0479">Metal-binding</keyword>
<dbReference type="PROSITE" id="PS00198">
    <property type="entry name" value="4FE4S_FER_1"/>
    <property type="match status" value="1"/>
</dbReference>
<dbReference type="GO" id="GO:0016491">
    <property type="term" value="F:oxidoreductase activity"/>
    <property type="evidence" value="ECO:0007669"/>
    <property type="project" value="UniProtKB-ARBA"/>
</dbReference>
<evidence type="ECO:0000313" key="12">
    <source>
        <dbReference type="Proteomes" id="UP000273252"/>
    </source>
</evidence>
<evidence type="ECO:0000256" key="3">
    <source>
        <dbReference type="ARBA" id="ARBA00022448"/>
    </source>
</evidence>
<dbReference type="GO" id="GO:0051539">
    <property type="term" value="F:4 iron, 4 sulfur cluster binding"/>
    <property type="evidence" value="ECO:0007669"/>
    <property type="project" value="UniProtKB-KW"/>
</dbReference>
<evidence type="ECO:0000313" key="11">
    <source>
        <dbReference type="EMBL" id="RJX73665.1"/>
    </source>
</evidence>
<dbReference type="InterPro" id="IPR050954">
    <property type="entry name" value="ET_IronSulfur_Cluster-Binding"/>
</dbReference>
<evidence type="ECO:0000256" key="4">
    <source>
        <dbReference type="ARBA" id="ARBA00022485"/>
    </source>
</evidence>
<evidence type="ECO:0000256" key="1">
    <source>
        <dbReference type="ARBA" id="ARBA00001966"/>
    </source>
</evidence>
<dbReference type="PROSITE" id="PS51379">
    <property type="entry name" value="4FE4S_FER_2"/>
    <property type="match status" value="3"/>
</dbReference>
<organism evidence="11 12">
    <name type="scientific">Vibrio sinensis</name>
    <dbReference type="NCBI Taxonomy" id="2302434"/>
    <lineage>
        <taxon>Bacteria</taxon>
        <taxon>Pseudomonadati</taxon>
        <taxon>Pseudomonadota</taxon>
        <taxon>Gammaproteobacteria</taxon>
        <taxon>Vibrionales</taxon>
        <taxon>Vibrionaceae</taxon>
        <taxon>Vibrio</taxon>
    </lineage>
</organism>